<reference evidence="2" key="2">
    <citation type="journal article" date="2022" name="Microb. Genom.">
        <title>A chromosome-scale genome assembly of the tomato pathogen Cladosporium fulvum reveals a compartmentalized genome architecture and the presence of a dispensable chromosome.</title>
        <authorList>
            <person name="Zaccaron A.Z."/>
            <person name="Chen L.H."/>
            <person name="Samaras A."/>
            <person name="Stergiopoulos I."/>
        </authorList>
    </citation>
    <scope>NUCLEOTIDE SEQUENCE</scope>
    <source>
        <strain evidence="2">Race5_Kim</strain>
    </source>
</reference>
<evidence type="ECO:0000313" key="3">
    <source>
        <dbReference type="Proteomes" id="UP000756132"/>
    </source>
</evidence>
<keyword evidence="1" id="KW-1133">Transmembrane helix</keyword>
<name>A0A9Q8LBW7_PASFU</name>
<organism evidence="2 3">
    <name type="scientific">Passalora fulva</name>
    <name type="common">Tomato leaf mold</name>
    <name type="synonym">Cladosporium fulvum</name>
    <dbReference type="NCBI Taxonomy" id="5499"/>
    <lineage>
        <taxon>Eukaryota</taxon>
        <taxon>Fungi</taxon>
        <taxon>Dikarya</taxon>
        <taxon>Ascomycota</taxon>
        <taxon>Pezizomycotina</taxon>
        <taxon>Dothideomycetes</taxon>
        <taxon>Dothideomycetidae</taxon>
        <taxon>Mycosphaerellales</taxon>
        <taxon>Mycosphaerellaceae</taxon>
        <taxon>Fulvia</taxon>
    </lineage>
</organism>
<accession>A0A9Q8LBW7</accession>
<evidence type="ECO:0000313" key="2">
    <source>
        <dbReference type="EMBL" id="UJO14661.1"/>
    </source>
</evidence>
<gene>
    <name evidence="2" type="ORF">CLAFUR5_07988</name>
</gene>
<dbReference type="RefSeq" id="XP_047759027.1">
    <property type="nucleotide sequence ID" value="XM_047907136.1"/>
</dbReference>
<keyword evidence="3" id="KW-1185">Reference proteome</keyword>
<keyword evidence="1" id="KW-0472">Membrane</keyword>
<keyword evidence="1" id="KW-0812">Transmembrane</keyword>
<reference evidence="2" key="1">
    <citation type="submission" date="2021-12" db="EMBL/GenBank/DDBJ databases">
        <authorList>
            <person name="Zaccaron A."/>
            <person name="Stergiopoulos I."/>
        </authorList>
    </citation>
    <scope>NUCLEOTIDE SEQUENCE</scope>
    <source>
        <strain evidence="2">Race5_Kim</strain>
    </source>
</reference>
<feature type="transmembrane region" description="Helical" evidence="1">
    <location>
        <begin position="247"/>
        <end position="268"/>
    </location>
</feature>
<proteinExistence type="predicted"/>
<dbReference type="GeneID" id="71987866"/>
<dbReference type="EMBL" id="CP090165">
    <property type="protein sequence ID" value="UJO14661.1"/>
    <property type="molecule type" value="Genomic_DNA"/>
</dbReference>
<dbReference type="Proteomes" id="UP000756132">
    <property type="component" value="Chromosome 3"/>
</dbReference>
<evidence type="ECO:0000256" key="1">
    <source>
        <dbReference type="SAM" id="Phobius"/>
    </source>
</evidence>
<dbReference type="AlphaFoldDB" id="A0A9Q8LBW7"/>
<sequence>MANRKDIFPFFELPREIRDEIYTLCTATYALSQSPSANGFPSKLFKITVNHAPLKAFQLVSRQFRFEYIQRTWKAAGIIIHDHYAAQSQLPLLPQSMSRYHLHEIRIIYATENDTRRNTTWLRELLNAVGSSNVVIKAFVERSHWIKPDVLPQCYRIGLREISEIGGVGGIEVVTHDTYRLHSTIPPRTCFNTLELLSGHRRTRYGWQINTATARTSSSALIVDRRLQLTNLYSDTSIMQPGDGTEVVSIVLAAALSIVIGWAIYSLFYSGQGTCITSSAGNKAAPKREDKDPKNIFPFFKLPAELRDEIYTLSTVKRHAKPSIIPNEEEPTTSDFL</sequence>
<dbReference type="KEGG" id="ffu:CLAFUR5_07988"/>
<protein>
    <submittedName>
        <fullName evidence="2">Uncharacterized protein</fullName>
    </submittedName>
</protein>